<dbReference type="OrthoDB" id="6914861at2"/>
<dbReference type="RefSeq" id="WP_138409676.1">
    <property type="nucleotide sequence ID" value="NZ_QLAE01000032.1"/>
</dbReference>
<dbReference type="EMBL" id="QLAG01000020">
    <property type="protein sequence ID" value="TLX62540.1"/>
    <property type="molecule type" value="Genomic_DNA"/>
</dbReference>
<sequence length="114" mass="12463">MPQSICLTRQCLGLITRIECSIRPLSGGNGLWTLLCAAGLANSQPTAIKVQGPFHGPRMAESVLTAIANNLTEQGYSQAQEPFIWQLHMQAELRKVNANQARYLSGGWQSRPEA</sequence>
<evidence type="ECO:0000313" key="1">
    <source>
        <dbReference type="EMBL" id="TLX62540.1"/>
    </source>
</evidence>
<dbReference type="AlphaFoldDB" id="A0A5R9QC43"/>
<organism evidence="1 2">
    <name type="scientific">Stutzerimonas nosocomialis</name>
    <dbReference type="NCBI Taxonomy" id="1056496"/>
    <lineage>
        <taxon>Bacteria</taxon>
        <taxon>Pseudomonadati</taxon>
        <taxon>Pseudomonadota</taxon>
        <taxon>Gammaproteobacteria</taxon>
        <taxon>Pseudomonadales</taxon>
        <taxon>Pseudomonadaceae</taxon>
        <taxon>Stutzerimonas</taxon>
    </lineage>
</organism>
<accession>A0A5R9QC43</accession>
<proteinExistence type="predicted"/>
<dbReference type="Pfam" id="PF24876">
    <property type="entry name" value="PA4575"/>
    <property type="match status" value="1"/>
</dbReference>
<gene>
    <name evidence="1" type="ORF">DN820_15590</name>
</gene>
<protein>
    <submittedName>
        <fullName evidence="1">Uncharacterized protein</fullName>
    </submittedName>
</protein>
<reference evidence="1 2" key="1">
    <citation type="journal article" date="2017" name="Eur. J. Clin. Microbiol. Infect. Dis.">
        <title>Uncommonly isolated clinical Pseudomonas: identification and phylogenetic assignation.</title>
        <authorList>
            <person name="Mulet M."/>
            <person name="Gomila M."/>
            <person name="Ramirez A."/>
            <person name="Cardew S."/>
            <person name="Moore E.R."/>
            <person name="Lalucat J."/>
            <person name="Garcia-Valdes E."/>
        </authorList>
    </citation>
    <scope>NUCLEOTIDE SEQUENCE [LARGE SCALE GENOMIC DNA]</scope>
    <source>
        <strain evidence="1 2">SD129</strain>
    </source>
</reference>
<dbReference type="Proteomes" id="UP000306753">
    <property type="component" value="Unassembled WGS sequence"/>
</dbReference>
<dbReference type="InterPro" id="IPR056903">
    <property type="entry name" value="PA4575-like"/>
</dbReference>
<keyword evidence="2" id="KW-1185">Reference proteome</keyword>
<name>A0A5R9QC43_9GAMM</name>
<evidence type="ECO:0000313" key="2">
    <source>
        <dbReference type="Proteomes" id="UP000306753"/>
    </source>
</evidence>
<comment type="caution">
    <text evidence="1">The sequence shown here is derived from an EMBL/GenBank/DDBJ whole genome shotgun (WGS) entry which is preliminary data.</text>
</comment>